<dbReference type="PROSITE" id="PS51387">
    <property type="entry name" value="FAD_PCMH"/>
    <property type="match status" value="1"/>
</dbReference>
<evidence type="ECO:0000256" key="1">
    <source>
        <dbReference type="ARBA" id="ARBA00022630"/>
    </source>
</evidence>
<evidence type="ECO:0000313" key="6">
    <source>
        <dbReference type="Proteomes" id="UP000076574"/>
    </source>
</evidence>
<dbReference type="AlphaFoldDB" id="A0A163XH06"/>
<name>A0A163XH06_9BRAD</name>
<gene>
    <name evidence="5" type="ORF">A4A58_16845</name>
</gene>
<dbReference type="Proteomes" id="UP000076574">
    <property type="component" value="Unassembled WGS sequence"/>
</dbReference>
<dbReference type="OrthoDB" id="9793944at2"/>
<dbReference type="Pfam" id="PF00941">
    <property type="entry name" value="FAD_binding_5"/>
    <property type="match status" value="1"/>
</dbReference>
<feature type="domain" description="FAD-binding PCMH-type" evidence="4">
    <location>
        <begin position="1"/>
        <end position="177"/>
    </location>
</feature>
<keyword evidence="3" id="KW-0560">Oxidoreductase</keyword>
<dbReference type="EMBL" id="LVYV01000054">
    <property type="protein sequence ID" value="KZD20905.1"/>
    <property type="molecule type" value="Genomic_DNA"/>
</dbReference>
<keyword evidence="6" id="KW-1185">Reference proteome</keyword>
<organism evidence="5 6">
    <name type="scientific">Tardiphaga robiniae</name>
    <dbReference type="NCBI Taxonomy" id="943830"/>
    <lineage>
        <taxon>Bacteria</taxon>
        <taxon>Pseudomonadati</taxon>
        <taxon>Pseudomonadota</taxon>
        <taxon>Alphaproteobacteria</taxon>
        <taxon>Hyphomicrobiales</taxon>
        <taxon>Nitrobacteraceae</taxon>
        <taxon>Tardiphaga</taxon>
    </lineage>
</organism>
<dbReference type="PANTHER" id="PTHR42659">
    <property type="entry name" value="XANTHINE DEHYDROGENASE SUBUNIT C-RELATED"/>
    <property type="match status" value="1"/>
</dbReference>
<dbReference type="SUPFAM" id="SSF56176">
    <property type="entry name" value="FAD-binding/transporter-associated domain-like"/>
    <property type="match status" value="1"/>
</dbReference>
<comment type="caution">
    <text evidence="5">The sequence shown here is derived from an EMBL/GenBank/DDBJ whole genome shotgun (WGS) entry which is preliminary data.</text>
</comment>
<dbReference type="InterPro" id="IPR036318">
    <property type="entry name" value="FAD-bd_PCMH-like_sf"/>
</dbReference>
<dbReference type="PANTHER" id="PTHR42659:SF2">
    <property type="entry name" value="XANTHINE DEHYDROGENASE SUBUNIT C-RELATED"/>
    <property type="match status" value="1"/>
</dbReference>
<evidence type="ECO:0000256" key="2">
    <source>
        <dbReference type="ARBA" id="ARBA00022827"/>
    </source>
</evidence>
<evidence type="ECO:0000259" key="4">
    <source>
        <dbReference type="PROSITE" id="PS51387"/>
    </source>
</evidence>
<dbReference type="InterPro" id="IPR002346">
    <property type="entry name" value="Mopterin_DH_FAD-bd"/>
</dbReference>
<proteinExistence type="predicted"/>
<protein>
    <submittedName>
        <fullName evidence="5">Molybdopterin dehydrogenase</fullName>
    </submittedName>
</protein>
<dbReference type="Gene3D" id="3.30.465.10">
    <property type="match status" value="1"/>
</dbReference>
<accession>A0A163XH06</accession>
<dbReference type="SMART" id="SM01092">
    <property type="entry name" value="CO_deh_flav_C"/>
    <property type="match status" value="1"/>
</dbReference>
<evidence type="ECO:0000313" key="5">
    <source>
        <dbReference type="EMBL" id="KZD20905.1"/>
    </source>
</evidence>
<dbReference type="RefSeq" id="WP_068737760.1">
    <property type="nucleotide sequence ID" value="NZ_LVYV01000054.1"/>
</dbReference>
<evidence type="ECO:0000256" key="3">
    <source>
        <dbReference type="ARBA" id="ARBA00023002"/>
    </source>
</evidence>
<keyword evidence="1" id="KW-0285">Flavoprotein</keyword>
<dbReference type="InterPro" id="IPR051312">
    <property type="entry name" value="Diverse_Substr_Oxidored"/>
</dbReference>
<dbReference type="InterPro" id="IPR005107">
    <property type="entry name" value="CO_DH_flav_C"/>
</dbReference>
<reference evidence="5 6" key="1">
    <citation type="submission" date="2016-03" db="EMBL/GenBank/DDBJ databases">
        <title>Microsymbionts genomes from the relict species Vavilovia formosa (Stev.) Fed.</title>
        <authorList>
            <person name="Kopat V."/>
            <person name="Chirak E."/>
            <person name="Kimeklis A."/>
            <person name="Andronov E."/>
        </authorList>
    </citation>
    <scope>NUCLEOTIDE SEQUENCE [LARGE SCALE GENOMIC DNA]</scope>
    <source>
        <strain evidence="5 6">Vaf07</strain>
    </source>
</reference>
<dbReference type="SUPFAM" id="SSF55447">
    <property type="entry name" value="CO dehydrogenase flavoprotein C-terminal domain-like"/>
    <property type="match status" value="1"/>
</dbReference>
<dbReference type="Gene3D" id="3.30.390.50">
    <property type="entry name" value="CO dehydrogenase flavoprotein, C-terminal domain"/>
    <property type="match status" value="1"/>
</dbReference>
<keyword evidence="2" id="KW-0274">FAD</keyword>
<dbReference type="GO" id="GO:0016491">
    <property type="term" value="F:oxidoreductase activity"/>
    <property type="evidence" value="ECO:0007669"/>
    <property type="project" value="UniProtKB-KW"/>
</dbReference>
<sequence>MKARAFSYARPSTVMEALDAFESSGEDASYIAGGQSLVPALALRLQAPQLLIDIAHIETLRGVELQGDWLRIGALTRHCEVLADPLIRTHAPLYSDAAPHVAHPAIRNKGTIGGSISHADPASEFPAMTLALGAELEIANRDGTRRVAADDFFVDLFQTAIEPGELLVAIHVPVVRPGHRWAFHELARRRGDFALVGCGILAEFVDDAVAQIRIAFFAVGSTPIRAQQAEDILIGKRLDQATIAAAQAVAGDDLDPSEDEHVPPAMKRHLARVLLGRLLGQIARQAP</sequence>
<dbReference type="InterPro" id="IPR016167">
    <property type="entry name" value="FAD-bd_PCMH_sub1"/>
</dbReference>
<dbReference type="InterPro" id="IPR016166">
    <property type="entry name" value="FAD-bd_PCMH"/>
</dbReference>
<dbReference type="InterPro" id="IPR036683">
    <property type="entry name" value="CO_DH_flav_C_dom_sf"/>
</dbReference>
<dbReference type="GO" id="GO:0071949">
    <property type="term" value="F:FAD binding"/>
    <property type="evidence" value="ECO:0007669"/>
    <property type="project" value="InterPro"/>
</dbReference>
<dbReference type="STRING" id="943830.A4A58_16845"/>
<dbReference type="Pfam" id="PF03450">
    <property type="entry name" value="CO_deh_flav_C"/>
    <property type="match status" value="1"/>
</dbReference>
<dbReference type="FunFam" id="3.30.465.10:FF:000017">
    <property type="entry name" value="Xanthine dehydrogenase, FAD binding subunit"/>
    <property type="match status" value="1"/>
</dbReference>
<dbReference type="Gene3D" id="3.30.43.10">
    <property type="entry name" value="Uridine Diphospho-n-acetylenolpyruvylglucosamine Reductase, domain 2"/>
    <property type="match status" value="1"/>
</dbReference>
<dbReference type="InterPro" id="IPR016169">
    <property type="entry name" value="FAD-bd_PCMH_sub2"/>
</dbReference>